<sequence>MTLKLYWPAIIQQNDGHLLFIADNDHLQDYLTLDAHFALPEDKLIDSQGQTILVSQLHRPPLTSISASIAPPKINKTSLNEFIAIIRLYAQQQNQCCTSKITFTNFSQGMQIIQQLD</sequence>
<proteinExistence type="predicted"/>
<protein>
    <submittedName>
        <fullName evidence="1">DUF4144 domain-containing protein</fullName>
    </submittedName>
</protein>
<name>A0A9X2CHN9_9GAMM</name>
<dbReference type="Gene3D" id="2.40.10.320">
    <property type="entry name" value="Uncharacterised protein PF13642 yp_926445, N-terminal domain"/>
    <property type="match status" value="1"/>
</dbReference>
<evidence type="ECO:0000313" key="1">
    <source>
        <dbReference type="EMBL" id="MCL1142217.1"/>
    </source>
</evidence>
<dbReference type="EMBL" id="JAKIKP010000003">
    <property type="protein sequence ID" value="MCL1142217.1"/>
    <property type="molecule type" value="Genomic_DNA"/>
</dbReference>
<dbReference type="Proteomes" id="UP001139333">
    <property type="component" value="Unassembled WGS sequence"/>
</dbReference>
<reference evidence="1" key="1">
    <citation type="submission" date="2022-01" db="EMBL/GenBank/DDBJ databases">
        <title>Whole genome-based taxonomy of the Shewanellaceae.</title>
        <authorList>
            <person name="Martin-Rodriguez A.J."/>
        </authorList>
    </citation>
    <scope>NUCLEOTIDE SEQUENCE</scope>
    <source>
        <strain evidence="1">DSM 16422</strain>
    </source>
</reference>
<comment type="caution">
    <text evidence="1">The sequence shown here is derived from an EMBL/GenBank/DDBJ whole genome shotgun (WGS) entry which is preliminary data.</text>
</comment>
<dbReference type="RefSeq" id="WP_248994899.1">
    <property type="nucleotide sequence ID" value="NZ_JAKIKP010000003.1"/>
</dbReference>
<evidence type="ECO:0000313" key="2">
    <source>
        <dbReference type="Proteomes" id="UP001139333"/>
    </source>
</evidence>
<dbReference type="Pfam" id="PF13642">
    <property type="entry name" value="DUF4144"/>
    <property type="match status" value="1"/>
</dbReference>
<dbReference type="AlphaFoldDB" id="A0A9X2CHN9"/>
<organism evidence="1 2">
    <name type="scientific">Shewanella gaetbuli</name>
    <dbReference type="NCBI Taxonomy" id="220752"/>
    <lineage>
        <taxon>Bacteria</taxon>
        <taxon>Pseudomonadati</taxon>
        <taxon>Pseudomonadota</taxon>
        <taxon>Gammaproteobacteria</taxon>
        <taxon>Alteromonadales</taxon>
        <taxon>Shewanellaceae</taxon>
        <taxon>Shewanella</taxon>
    </lineage>
</organism>
<keyword evidence="2" id="KW-1185">Reference proteome</keyword>
<gene>
    <name evidence="1" type="ORF">L2672_05850</name>
</gene>
<dbReference type="InterPro" id="IPR025284">
    <property type="entry name" value="DUF4144"/>
</dbReference>
<accession>A0A9X2CHN9</accession>